<evidence type="ECO:0000259" key="1">
    <source>
        <dbReference type="Pfam" id="PF13349"/>
    </source>
</evidence>
<dbReference type="EMBL" id="BORS01000005">
    <property type="protein sequence ID" value="GIO42137.1"/>
    <property type="molecule type" value="Genomic_DNA"/>
</dbReference>
<evidence type="ECO:0000313" key="3">
    <source>
        <dbReference type="Proteomes" id="UP000678895"/>
    </source>
</evidence>
<comment type="caution">
    <text evidence="2">The sequence shown here is derived from an EMBL/GenBank/DDBJ whole genome shotgun (WGS) entry which is preliminary data.</text>
</comment>
<gene>
    <name evidence="2" type="ORF">J41TS4_18950</name>
</gene>
<evidence type="ECO:0000313" key="2">
    <source>
        <dbReference type="EMBL" id="GIO42137.1"/>
    </source>
</evidence>
<feature type="domain" description="DUF4097" evidence="1">
    <location>
        <begin position="44"/>
        <end position="295"/>
    </location>
</feature>
<reference evidence="2" key="1">
    <citation type="submission" date="2021-03" db="EMBL/GenBank/DDBJ databases">
        <title>Antimicrobial resistance genes in bacteria isolated from Japanese honey, and their potential for conferring macrolide and lincosamide resistance in the American foulbrood pathogen Paenibacillus larvae.</title>
        <authorList>
            <person name="Okamoto M."/>
            <person name="Kumagai M."/>
            <person name="Kanamori H."/>
            <person name="Takamatsu D."/>
        </authorList>
    </citation>
    <scope>NUCLEOTIDE SEQUENCE</scope>
    <source>
        <strain evidence="2">J41TS4</strain>
    </source>
</reference>
<dbReference type="InterPro" id="IPR025164">
    <property type="entry name" value="Toastrack_DUF4097"/>
</dbReference>
<dbReference type="RefSeq" id="WP_301626743.1">
    <property type="nucleotide sequence ID" value="NZ_BORS01000005.1"/>
</dbReference>
<organism evidence="2 3">
    <name type="scientific">Paenibacillus apis</name>
    <dbReference type="NCBI Taxonomy" id="1792174"/>
    <lineage>
        <taxon>Bacteria</taxon>
        <taxon>Bacillati</taxon>
        <taxon>Bacillota</taxon>
        <taxon>Bacilli</taxon>
        <taxon>Bacillales</taxon>
        <taxon>Paenibacillaceae</taxon>
        <taxon>Paenibacillus</taxon>
    </lineage>
</organism>
<dbReference type="PANTHER" id="PTHR34094">
    <property type="match status" value="1"/>
</dbReference>
<dbReference type="AlphaFoldDB" id="A0A919Y020"/>
<accession>A0A919Y020</accession>
<dbReference type="PANTHER" id="PTHR34094:SF1">
    <property type="entry name" value="PROTEIN FAM185A"/>
    <property type="match status" value="1"/>
</dbReference>
<name>A0A919Y020_9BACL</name>
<dbReference type="Pfam" id="PF13349">
    <property type="entry name" value="DUF4097"/>
    <property type="match status" value="1"/>
</dbReference>
<dbReference type="Proteomes" id="UP000678895">
    <property type="component" value="Unassembled WGS sequence"/>
</dbReference>
<protein>
    <recommendedName>
        <fullName evidence="1">DUF4097 domain-containing protein</fullName>
    </recommendedName>
</protein>
<sequence length="296" mass="32351">MNPKKWSRLSILFILIGIAGMAYEGFRFTDKLPYFEKQWQLDSIQELRIKSGSNVNMKFIPSQDGSNYIEVSGNMKQKLIDRLEASEVSGPKVSLDLTNPESWSFFTVDFQTTDQAITVALSDTELIERVQVELSHSNGTFNGLQANRIELTTLSGNLKLDSASAEQLDMETASGNITLSGLTGSARLKVVSGNIKADSVQGDLQAEGFSGNITIRDLQGSSVIKNTSGNVKLEDQRSDQLDIKVTSGNVTLSQDQAFKGIYDLKAGSGTVKAPDSPMETRDVIKIRTNSGNIRID</sequence>
<proteinExistence type="predicted"/>
<keyword evidence="3" id="KW-1185">Reference proteome</keyword>